<proteinExistence type="predicted"/>
<dbReference type="SUPFAM" id="SSF53098">
    <property type="entry name" value="Ribonuclease H-like"/>
    <property type="match status" value="1"/>
</dbReference>
<dbReference type="AlphaFoldDB" id="A0A4Y2BZQ8"/>
<evidence type="ECO:0000313" key="3">
    <source>
        <dbReference type="Proteomes" id="UP000499080"/>
    </source>
</evidence>
<dbReference type="Proteomes" id="UP000499080">
    <property type="component" value="Unassembled WGS sequence"/>
</dbReference>
<dbReference type="GO" id="GO:0003676">
    <property type="term" value="F:nucleic acid binding"/>
    <property type="evidence" value="ECO:0007669"/>
    <property type="project" value="InterPro"/>
</dbReference>
<feature type="domain" description="RNase H type-1" evidence="1">
    <location>
        <begin position="1"/>
        <end position="63"/>
    </location>
</feature>
<dbReference type="Pfam" id="PF00075">
    <property type="entry name" value="RNase_H"/>
    <property type="match status" value="1"/>
</dbReference>
<name>A0A4Y2BZQ8_ARAVE</name>
<dbReference type="InterPro" id="IPR036397">
    <property type="entry name" value="RNaseH_sf"/>
</dbReference>
<accession>A0A4Y2BZQ8</accession>
<dbReference type="InterPro" id="IPR012337">
    <property type="entry name" value="RNaseH-like_sf"/>
</dbReference>
<dbReference type="PROSITE" id="PS50879">
    <property type="entry name" value="RNASE_H_1"/>
    <property type="match status" value="1"/>
</dbReference>
<organism evidence="2 3">
    <name type="scientific">Araneus ventricosus</name>
    <name type="common">Orbweaver spider</name>
    <name type="synonym">Epeira ventricosa</name>
    <dbReference type="NCBI Taxonomy" id="182803"/>
    <lineage>
        <taxon>Eukaryota</taxon>
        <taxon>Metazoa</taxon>
        <taxon>Ecdysozoa</taxon>
        <taxon>Arthropoda</taxon>
        <taxon>Chelicerata</taxon>
        <taxon>Arachnida</taxon>
        <taxon>Araneae</taxon>
        <taxon>Araneomorphae</taxon>
        <taxon>Entelegynae</taxon>
        <taxon>Araneoidea</taxon>
        <taxon>Araneidae</taxon>
        <taxon>Araneus</taxon>
    </lineage>
</organism>
<dbReference type="EMBL" id="BGPR01000131">
    <property type="protein sequence ID" value="GBL97642.1"/>
    <property type="molecule type" value="Genomic_DNA"/>
</dbReference>
<keyword evidence="3" id="KW-1185">Reference proteome</keyword>
<dbReference type="GO" id="GO:0004523">
    <property type="term" value="F:RNA-DNA hybrid ribonuclease activity"/>
    <property type="evidence" value="ECO:0007669"/>
    <property type="project" value="InterPro"/>
</dbReference>
<evidence type="ECO:0000259" key="1">
    <source>
        <dbReference type="PROSITE" id="PS50879"/>
    </source>
</evidence>
<comment type="caution">
    <text evidence="2">The sequence shown here is derived from an EMBL/GenBank/DDBJ whole genome shotgun (WGS) entry which is preliminary data.</text>
</comment>
<evidence type="ECO:0000313" key="2">
    <source>
        <dbReference type="EMBL" id="GBL97642.1"/>
    </source>
</evidence>
<reference evidence="2 3" key="1">
    <citation type="journal article" date="2019" name="Sci. Rep.">
        <title>Orb-weaving spider Araneus ventricosus genome elucidates the spidroin gene catalogue.</title>
        <authorList>
            <person name="Kono N."/>
            <person name="Nakamura H."/>
            <person name="Ohtoshi R."/>
            <person name="Moran D.A.P."/>
            <person name="Shinohara A."/>
            <person name="Yoshida Y."/>
            <person name="Fujiwara M."/>
            <person name="Mori M."/>
            <person name="Tomita M."/>
            <person name="Arakawa K."/>
        </authorList>
    </citation>
    <scope>NUCLEOTIDE SEQUENCE [LARGE SCALE GENOMIC DNA]</scope>
</reference>
<dbReference type="InterPro" id="IPR002156">
    <property type="entry name" value="RNaseH_domain"/>
</dbReference>
<sequence>MAKWSDIESSLKAARSFSTTSPIAQQIQTILLSHPSIKLGWIKAHVDHKGNEAADALAKQVTSVGSPFNIQLQEASSKNLTAADMGKWAIHSITAPAAHSPLLFTSPNPPRISKQSGGIVMKNRLFRIKTRNLENFLLDNESLLSPDPDSE</sequence>
<gene>
    <name evidence="2" type="ORF">AVEN_49146_1</name>
</gene>
<dbReference type="OrthoDB" id="411823at2759"/>
<protein>
    <recommendedName>
        <fullName evidence="1">RNase H type-1 domain-containing protein</fullName>
    </recommendedName>
</protein>
<dbReference type="Gene3D" id="3.30.420.10">
    <property type="entry name" value="Ribonuclease H-like superfamily/Ribonuclease H"/>
    <property type="match status" value="1"/>
</dbReference>